<sequence>PNEKARWKSLACPKHMTGFAYWQSQCLRPNPGIYLPLQGGTMQGAIDMAKFRILELPVPADLQEAANKEYVDVAISNLAWAKFFNDTPSGIGAYFEMSPTPTEEAKSTFTSGVLGTGDDQPLFQWISDAAVSFETILAGVLRVHIHAQRIAGNKSIKLYAELYEYTAAAAEVLITTSEICGFLTDDERCIGMHAPLAADYDIAPTSKLLIKFLANVGAAGANITLNLYAEGQTTSSVSLPTPTSPLIDAEIAAHAAIAAAHHARYTDGEADARIALHAAIAAAHHARYTDGEAAAVANARIAIHAAIANAHHTPPPNTFLGETDTPGAYAGQALKGVRVNAAANALEFAAVVGGYTEGARVYHSLNQSIANNTHTVLALDSERYDTDTIHDTVTNNSRLTCKTAGKYVIVGNIEFAANVTGRRVIAILFNGSTFITVHQTNATSGTHQLSCATIYDLAVNEYVELDVLQTSGVGLYVNASGNYSPEFMMQRIG</sequence>
<organism evidence="1">
    <name type="scientific">marine sediment metagenome</name>
    <dbReference type="NCBI Taxonomy" id="412755"/>
    <lineage>
        <taxon>unclassified sequences</taxon>
        <taxon>metagenomes</taxon>
        <taxon>ecological metagenomes</taxon>
    </lineage>
</organism>
<proteinExistence type="predicted"/>
<protein>
    <recommendedName>
        <fullName evidence="2">C1q domain-containing protein</fullName>
    </recommendedName>
</protein>
<dbReference type="InterPro" id="IPR008983">
    <property type="entry name" value="Tumour_necrosis_fac-like_dom"/>
</dbReference>
<dbReference type="AlphaFoldDB" id="X1EA90"/>
<feature type="non-terminal residue" evidence="1">
    <location>
        <position position="1"/>
    </location>
</feature>
<gene>
    <name evidence="1" type="ORF">S03H2_03143</name>
</gene>
<evidence type="ECO:0008006" key="2">
    <source>
        <dbReference type="Google" id="ProtNLM"/>
    </source>
</evidence>
<dbReference type="SUPFAM" id="SSF49842">
    <property type="entry name" value="TNF-like"/>
    <property type="match status" value="1"/>
</dbReference>
<comment type="caution">
    <text evidence="1">The sequence shown here is derived from an EMBL/GenBank/DDBJ whole genome shotgun (WGS) entry which is preliminary data.</text>
</comment>
<name>X1EA90_9ZZZZ</name>
<dbReference type="EMBL" id="BARU01001132">
    <property type="protein sequence ID" value="GAH29502.1"/>
    <property type="molecule type" value="Genomic_DNA"/>
</dbReference>
<evidence type="ECO:0000313" key="1">
    <source>
        <dbReference type="EMBL" id="GAH29502.1"/>
    </source>
</evidence>
<reference evidence="1" key="1">
    <citation type="journal article" date="2014" name="Front. Microbiol.">
        <title>High frequency of phylogenetically diverse reductive dehalogenase-homologous genes in deep subseafloor sedimentary metagenomes.</title>
        <authorList>
            <person name="Kawai M."/>
            <person name="Futagami T."/>
            <person name="Toyoda A."/>
            <person name="Takaki Y."/>
            <person name="Nishi S."/>
            <person name="Hori S."/>
            <person name="Arai W."/>
            <person name="Tsubouchi T."/>
            <person name="Morono Y."/>
            <person name="Uchiyama I."/>
            <person name="Ito T."/>
            <person name="Fujiyama A."/>
            <person name="Inagaki F."/>
            <person name="Takami H."/>
        </authorList>
    </citation>
    <scope>NUCLEOTIDE SEQUENCE</scope>
    <source>
        <strain evidence="1">Expedition CK06-06</strain>
    </source>
</reference>
<dbReference type="Gene3D" id="2.60.120.40">
    <property type="match status" value="1"/>
</dbReference>
<accession>X1EA90</accession>